<feature type="transmembrane region" description="Helical" evidence="1">
    <location>
        <begin position="12"/>
        <end position="34"/>
    </location>
</feature>
<dbReference type="InterPro" id="IPR045584">
    <property type="entry name" value="Pilin-like"/>
</dbReference>
<dbReference type="NCBIfam" id="TIGR02532">
    <property type="entry name" value="IV_pilin_GFxxxE"/>
    <property type="match status" value="1"/>
</dbReference>
<dbReference type="Gene3D" id="3.30.700.10">
    <property type="entry name" value="Glycoprotein, Type 4 Pilin"/>
    <property type="match status" value="1"/>
</dbReference>
<feature type="non-terminal residue" evidence="2">
    <location>
        <position position="103"/>
    </location>
</feature>
<evidence type="ECO:0000313" key="2">
    <source>
        <dbReference type="EMBL" id="GAG20633.1"/>
    </source>
</evidence>
<keyword evidence="1" id="KW-1133">Transmembrane helix</keyword>
<dbReference type="Pfam" id="PF07963">
    <property type="entry name" value="N_methyl"/>
    <property type="match status" value="1"/>
</dbReference>
<dbReference type="InterPro" id="IPR012902">
    <property type="entry name" value="N_methyl_site"/>
</dbReference>
<comment type="caution">
    <text evidence="2">The sequence shown here is derived from an EMBL/GenBank/DDBJ whole genome shotgun (WGS) entry which is preliminary data.</text>
</comment>
<reference evidence="2" key="1">
    <citation type="journal article" date="2014" name="Front. Microbiol.">
        <title>High frequency of phylogenetically diverse reductive dehalogenase-homologous genes in deep subseafloor sedimentary metagenomes.</title>
        <authorList>
            <person name="Kawai M."/>
            <person name="Futagami T."/>
            <person name="Toyoda A."/>
            <person name="Takaki Y."/>
            <person name="Nishi S."/>
            <person name="Hori S."/>
            <person name="Arai W."/>
            <person name="Tsubouchi T."/>
            <person name="Morono Y."/>
            <person name="Uchiyama I."/>
            <person name="Ito T."/>
            <person name="Fujiyama A."/>
            <person name="Inagaki F."/>
            <person name="Takami H."/>
        </authorList>
    </citation>
    <scope>NUCLEOTIDE SEQUENCE</scope>
    <source>
        <strain evidence="2">Expedition CK06-06</strain>
    </source>
</reference>
<keyword evidence="1" id="KW-0812">Transmembrane</keyword>
<dbReference type="EMBL" id="BARS01036938">
    <property type="protein sequence ID" value="GAG20633.1"/>
    <property type="molecule type" value="Genomic_DNA"/>
</dbReference>
<accession>X0W7P7</accession>
<name>X0W7P7_9ZZZZ</name>
<gene>
    <name evidence="2" type="ORF">S01H1_56703</name>
</gene>
<evidence type="ECO:0008006" key="3">
    <source>
        <dbReference type="Google" id="ProtNLM"/>
    </source>
</evidence>
<keyword evidence="1" id="KW-0472">Membrane</keyword>
<proteinExistence type="predicted"/>
<dbReference type="SUPFAM" id="SSF54523">
    <property type="entry name" value="Pili subunits"/>
    <property type="match status" value="1"/>
</dbReference>
<evidence type="ECO:0000256" key="1">
    <source>
        <dbReference type="SAM" id="Phobius"/>
    </source>
</evidence>
<organism evidence="2">
    <name type="scientific">marine sediment metagenome</name>
    <dbReference type="NCBI Taxonomy" id="412755"/>
    <lineage>
        <taxon>unclassified sequences</taxon>
        <taxon>metagenomes</taxon>
        <taxon>ecological metagenomes</taxon>
    </lineage>
</organism>
<sequence>MMKINNNKGFNLVELLVVIGIIAVLVGIGIPTFFSTTSKTALKRATMDVLVEMKAARQLAISRNMQFRIVLTDATPDTVARQFRVNTASAWQVDTSKATYSID</sequence>
<dbReference type="AlphaFoldDB" id="X0W7P7"/>
<protein>
    <recommendedName>
        <fullName evidence="3">General secretion pathway GspH domain-containing protein</fullName>
    </recommendedName>
</protein>